<dbReference type="Proteomes" id="UP000441399">
    <property type="component" value="Unassembled WGS sequence"/>
</dbReference>
<keyword evidence="3" id="KW-1185">Reference proteome</keyword>
<proteinExistence type="predicted"/>
<dbReference type="OrthoDB" id="5740916at2"/>
<keyword evidence="1" id="KW-0732">Signal</keyword>
<sequence>MKKFMFGIFSALFGISANAQIESADWKLDPIETTVGIHLISDYGNGQALLSKEISNKIISSEINKLDWVSDFYQLIVVLEPGISMEIGGSLNGIDGLSAIYRNRHNRIDAVISEAPESVLQMQNILEYFILGDDQWQKKYDFGFKTY</sequence>
<organism evidence="2 3">
    <name type="scientific">BD1-7 clade bacterium</name>
    <dbReference type="NCBI Taxonomy" id="2029982"/>
    <lineage>
        <taxon>Bacteria</taxon>
        <taxon>Pseudomonadati</taxon>
        <taxon>Pseudomonadota</taxon>
        <taxon>Gammaproteobacteria</taxon>
        <taxon>Cellvibrionales</taxon>
        <taxon>Spongiibacteraceae</taxon>
        <taxon>BD1-7 clade</taxon>
    </lineage>
</organism>
<name>A0A5S9NQJ7_9GAMM</name>
<reference evidence="2 3" key="1">
    <citation type="submission" date="2019-11" db="EMBL/GenBank/DDBJ databases">
        <authorList>
            <person name="Holert J."/>
        </authorList>
    </citation>
    <scope>NUCLEOTIDE SEQUENCE [LARGE SCALE GENOMIC DNA]</scope>
    <source>
        <strain evidence="2">SB11_3</strain>
    </source>
</reference>
<gene>
    <name evidence="2" type="ORF">OPDIPICF_03855</name>
</gene>
<accession>A0A5S9NQJ7</accession>
<evidence type="ECO:0000313" key="2">
    <source>
        <dbReference type="EMBL" id="CAA0092700.1"/>
    </source>
</evidence>
<protein>
    <submittedName>
        <fullName evidence="2">Uncharacterized protein</fullName>
    </submittedName>
</protein>
<feature type="chain" id="PRO_5025040296" evidence="1">
    <location>
        <begin position="20"/>
        <end position="147"/>
    </location>
</feature>
<feature type="signal peptide" evidence="1">
    <location>
        <begin position="1"/>
        <end position="19"/>
    </location>
</feature>
<evidence type="ECO:0000256" key="1">
    <source>
        <dbReference type="SAM" id="SignalP"/>
    </source>
</evidence>
<evidence type="ECO:0000313" key="3">
    <source>
        <dbReference type="Proteomes" id="UP000441399"/>
    </source>
</evidence>
<dbReference type="EMBL" id="CACSIO010000002">
    <property type="protein sequence ID" value="CAA0092700.1"/>
    <property type="molecule type" value="Genomic_DNA"/>
</dbReference>
<dbReference type="AlphaFoldDB" id="A0A5S9NQJ7"/>